<protein>
    <submittedName>
        <fullName evidence="3">Uncharacterized protein</fullName>
    </submittedName>
</protein>
<feature type="compositionally biased region" description="Low complexity" evidence="1">
    <location>
        <begin position="80"/>
        <end position="99"/>
    </location>
</feature>
<keyword evidence="4" id="KW-1185">Reference proteome</keyword>
<feature type="region of interest" description="Disordered" evidence="1">
    <location>
        <begin position="75"/>
        <end position="99"/>
    </location>
</feature>
<dbReference type="Proteomes" id="UP000215914">
    <property type="component" value="Chromosome 1"/>
</dbReference>
<evidence type="ECO:0000256" key="1">
    <source>
        <dbReference type="SAM" id="MobiDB-lite"/>
    </source>
</evidence>
<dbReference type="EMBL" id="MNCJ02000316">
    <property type="protein sequence ID" value="KAF5821082.1"/>
    <property type="molecule type" value="Genomic_DNA"/>
</dbReference>
<evidence type="ECO:0000313" key="3">
    <source>
        <dbReference type="EMBL" id="OTG36322.1"/>
    </source>
</evidence>
<dbReference type="Gramene" id="mRNA:HanXRQr2_Chr01g0009631">
    <property type="protein sequence ID" value="mRNA:HanXRQr2_Chr01g0009631"/>
    <property type="gene ID" value="HanXRQr2_Chr01g0009631"/>
</dbReference>
<dbReference type="InParanoid" id="A0A251VMR1"/>
<name>A0A251VMR1_HELAN</name>
<reference evidence="3" key="2">
    <citation type="submission" date="2017-02" db="EMBL/GenBank/DDBJ databases">
        <title>Sunflower complete genome.</title>
        <authorList>
            <person name="Langlade N."/>
            <person name="Munos S."/>
        </authorList>
    </citation>
    <scope>NUCLEOTIDE SEQUENCE [LARGE SCALE GENOMIC DNA]</scope>
    <source>
        <tissue evidence="3">Leaves</tissue>
    </source>
</reference>
<dbReference type="EMBL" id="CM007890">
    <property type="protein sequence ID" value="OTG36322.1"/>
    <property type="molecule type" value="Genomic_DNA"/>
</dbReference>
<organism evidence="3 4">
    <name type="scientific">Helianthus annuus</name>
    <name type="common">Common sunflower</name>
    <dbReference type="NCBI Taxonomy" id="4232"/>
    <lineage>
        <taxon>Eukaryota</taxon>
        <taxon>Viridiplantae</taxon>
        <taxon>Streptophyta</taxon>
        <taxon>Embryophyta</taxon>
        <taxon>Tracheophyta</taxon>
        <taxon>Spermatophyta</taxon>
        <taxon>Magnoliopsida</taxon>
        <taxon>eudicotyledons</taxon>
        <taxon>Gunneridae</taxon>
        <taxon>Pentapetalae</taxon>
        <taxon>asterids</taxon>
        <taxon>campanulids</taxon>
        <taxon>Asterales</taxon>
        <taxon>Asteraceae</taxon>
        <taxon>Asteroideae</taxon>
        <taxon>Heliantheae alliance</taxon>
        <taxon>Heliantheae</taxon>
        <taxon>Helianthus</taxon>
    </lineage>
</organism>
<dbReference type="AlphaFoldDB" id="A0A251VMR1"/>
<evidence type="ECO:0000313" key="2">
    <source>
        <dbReference type="EMBL" id="KAF5821082.1"/>
    </source>
</evidence>
<evidence type="ECO:0000313" key="4">
    <source>
        <dbReference type="Proteomes" id="UP000215914"/>
    </source>
</evidence>
<sequence length="196" mass="21173">MVDLTFWQQLKKRLITNKRFLVEMEGDERSGNKRGRDDEKVIGRLEKRPSVVEEYSYTYSGDEMINGVKYEEEKDTPTKGTGMVTGTGSVSVTSTGTDDTVTSTGTSICTGTGTGLFDQLITNLVSSPRPDNQSEKGEVAKKGEVVEDGGCEDGKDCGGSESVIDNIVAQLPRTLSEDTGPATDEASILIHSIIHD</sequence>
<reference evidence="2" key="3">
    <citation type="submission" date="2020-06" db="EMBL/GenBank/DDBJ databases">
        <title>Helianthus annuus Genome sequencing and assembly Release 2.</title>
        <authorList>
            <person name="Gouzy J."/>
            <person name="Langlade N."/>
            <person name="Munos S."/>
        </authorList>
    </citation>
    <scope>NUCLEOTIDE SEQUENCE</scope>
    <source>
        <tissue evidence="2">Leaves</tissue>
    </source>
</reference>
<gene>
    <name evidence="3" type="ORF">HannXRQ_Chr01g0006341</name>
    <name evidence="2" type="ORF">HanXRQr2_Chr01g0009631</name>
</gene>
<accession>A0A251VMR1</accession>
<reference evidence="2 4" key="1">
    <citation type="journal article" date="2017" name="Nature">
        <title>The sunflower genome provides insights into oil metabolism, flowering and Asterid evolution.</title>
        <authorList>
            <person name="Badouin H."/>
            <person name="Gouzy J."/>
            <person name="Grassa C.J."/>
            <person name="Murat F."/>
            <person name="Staton S.E."/>
            <person name="Cottret L."/>
            <person name="Lelandais-Briere C."/>
            <person name="Owens G.L."/>
            <person name="Carrere S."/>
            <person name="Mayjonade B."/>
            <person name="Legrand L."/>
            <person name="Gill N."/>
            <person name="Kane N.C."/>
            <person name="Bowers J.E."/>
            <person name="Hubner S."/>
            <person name="Bellec A."/>
            <person name="Berard A."/>
            <person name="Berges H."/>
            <person name="Blanchet N."/>
            <person name="Boniface M.C."/>
            <person name="Brunel D."/>
            <person name="Catrice O."/>
            <person name="Chaidir N."/>
            <person name="Claudel C."/>
            <person name="Donnadieu C."/>
            <person name="Faraut T."/>
            <person name="Fievet G."/>
            <person name="Helmstetter N."/>
            <person name="King M."/>
            <person name="Knapp S.J."/>
            <person name="Lai Z."/>
            <person name="Le Paslier M.C."/>
            <person name="Lippi Y."/>
            <person name="Lorenzon L."/>
            <person name="Mandel J.R."/>
            <person name="Marage G."/>
            <person name="Marchand G."/>
            <person name="Marquand E."/>
            <person name="Bret-Mestries E."/>
            <person name="Morien E."/>
            <person name="Nambeesan S."/>
            <person name="Nguyen T."/>
            <person name="Pegot-Espagnet P."/>
            <person name="Pouilly N."/>
            <person name="Raftis F."/>
            <person name="Sallet E."/>
            <person name="Schiex T."/>
            <person name="Thomas J."/>
            <person name="Vandecasteele C."/>
            <person name="Vares D."/>
            <person name="Vear F."/>
            <person name="Vautrin S."/>
            <person name="Crespi M."/>
            <person name="Mangin B."/>
            <person name="Burke J.M."/>
            <person name="Salse J."/>
            <person name="Munos S."/>
            <person name="Vincourt P."/>
            <person name="Rieseberg L.H."/>
            <person name="Langlade N.B."/>
        </authorList>
    </citation>
    <scope>NUCLEOTIDE SEQUENCE [LARGE SCALE GENOMIC DNA]</scope>
    <source>
        <strain evidence="4">cv. SF193</strain>
        <tissue evidence="2">Leaves</tissue>
    </source>
</reference>
<proteinExistence type="predicted"/>